<protein>
    <recommendedName>
        <fullName evidence="3">DUF2922 domain-containing protein</fullName>
    </recommendedName>
</protein>
<gene>
    <name evidence="1" type="ORF">T190423A01A_10095</name>
</gene>
<dbReference type="Proteomes" id="UP001497527">
    <property type="component" value="Unassembled WGS sequence"/>
</dbReference>
<keyword evidence="2" id="KW-1185">Reference proteome</keyword>
<reference evidence="1 2" key="1">
    <citation type="submission" date="2024-05" db="EMBL/GenBank/DDBJ databases">
        <authorList>
            <person name="Duchaud E."/>
        </authorList>
    </citation>
    <scope>NUCLEOTIDE SEQUENCE [LARGE SCALE GENOMIC DNA]</scope>
    <source>
        <strain evidence="1">Ena-SAMPLE-TAB-13-05-2024-13:56:06:370-140308</strain>
    </source>
</reference>
<dbReference type="RefSeq" id="WP_348715303.1">
    <property type="nucleotide sequence ID" value="NZ_CAXJIO010000010.1"/>
</dbReference>
<name>A0ABP1ESJ0_9FLAO</name>
<dbReference type="EMBL" id="CAXJIO010000010">
    <property type="protein sequence ID" value="CAL2101532.1"/>
    <property type="molecule type" value="Genomic_DNA"/>
</dbReference>
<evidence type="ECO:0008006" key="3">
    <source>
        <dbReference type="Google" id="ProtNLM"/>
    </source>
</evidence>
<organism evidence="1 2">
    <name type="scientific">Tenacibaculum polynesiense</name>
    <dbReference type="NCBI Taxonomy" id="3137857"/>
    <lineage>
        <taxon>Bacteria</taxon>
        <taxon>Pseudomonadati</taxon>
        <taxon>Bacteroidota</taxon>
        <taxon>Flavobacteriia</taxon>
        <taxon>Flavobacteriales</taxon>
        <taxon>Flavobacteriaceae</taxon>
        <taxon>Tenacibaculum</taxon>
    </lineage>
</organism>
<proteinExistence type="predicted"/>
<comment type="caution">
    <text evidence="1">The sequence shown here is derived from an EMBL/GenBank/DDBJ whole genome shotgun (WGS) entry which is preliminary data.</text>
</comment>
<accession>A0ABP1ESJ0</accession>
<sequence>MKKLDVQHFLGIYRIRMRMQEDGITNPTDAVKQFTKDFVTKLSKMALDEEVKIEGKSFIDSNGKIIATLPFEKNE</sequence>
<evidence type="ECO:0000313" key="1">
    <source>
        <dbReference type="EMBL" id="CAL2101532.1"/>
    </source>
</evidence>
<evidence type="ECO:0000313" key="2">
    <source>
        <dbReference type="Proteomes" id="UP001497527"/>
    </source>
</evidence>